<accession>A0A438MSM5</accession>
<proteinExistence type="predicted"/>
<gene>
    <name evidence="2" type="ORF">B0A52_09495</name>
</gene>
<organism evidence="2 3">
    <name type="scientific">Exophiala mesophila</name>
    <name type="common">Black yeast-like fungus</name>
    <dbReference type="NCBI Taxonomy" id="212818"/>
    <lineage>
        <taxon>Eukaryota</taxon>
        <taxon>Fungi</taxon>
        <taxon>Dikarya</taxon>
        <taxon>Ascomycota</taxon>
        <taxon>Pezizomycotina</taxon>
        <taxon>Eurotiomycetes</taxon>
        <taxon>Chaetothyriomycetidae</taxon>
        <taxon>Chaetothyriales</taxon>
        <taxon>Herpotrichiellaceae</taxon>
        <taxon>Exophiala</taxon>
    </lineage>
</organism>
<protein>
    <submittedName>
        <fullName evidence="2">Uncharacterized protein</fullName>
    </submittedName>
</protein>
<dbReference type="AlphaFoldDB" id="A0A438MSM5"/>
<dbReference type="OrthoDB" id="10386444at2759"/>
<dbReference type="EMBL" id="NAJM01000057">
    <property type="protein sequence ID" value="RVX66682.1"/>
    <property type="molecule type" value="Genomic_DNA"/>
</dbReference>
<reference evidence="2 3" key="1">
    <citation type="submission" date="2017-03" db="EMBL/GenBank/DDBJ databases">
        <title>Genomes of endolithic fungi from Antarctica.</title>
        <authorList>
            <person name="Coleine C."/>
            <person name="Masonjones S."/>
            <person name="Stajich J.E."/>
        </authorList>
    </citation>
    <scope>NUCLEOTIDE SEQUENCE [LARGE SCALE GENOMIC DNA]</scope>
    <source>
        <strain evidence="2 3">CCFEE 6314</strain>
    </source>
</reference>
<evidence type="ECO:0000313" key="3">
    <source>
        <dbReference type="Proteomes" id="UP000288859"/>
    </source>
</evidence>
<feature type="region of interest" description="Disordered" evidence="1">
    <location>
        <begin position="254"/>
        <end position="275"/>
    </location>
</feature>
<name>A0A438MSM5_EXOME</name>
<evidence type="ECO:0000256" key="1">
    <source>
        <dbReference type="SAM" id="MobiDB-lite"/>
    </source>
</evidence>
<dbReference type="VEuPathDB" id="FungiDB:PV10_06944"/>
<comment type="caution">
    <text evidence="2">The sequence shown here is derived from an EMBL/GenBank/DDBJ whole genome shotgun (WGS) entry which is preliminary data.</text>
</comment>
<sequence length="437" mass="48544">MASSPTAPTRRAVRRSHRRSAQGRRRTQFIAPTETCGRLNRKRQLRDQDFQDLDNCFFPYPDRGFHNDPNVPVGHQVLQNDNPFNALASDSVDTFSDPTGASYEFNFSQKGSATPSSRYLNPPKPSMLDDLPCQKSPVSDQETPLFRESSTCLDPMETATNPRRSSSISTIVVRADTKAWNYNIILPTWPPAAVYYGTTGISYVGDNIIIPWNSVLKNTSLGSEKSHSVSLQRSTSLPLIDYFSSISPHEAPLDRNAPLSQLNHAKSPTKHHVDSQVESGAGYGMISDEADKHVHTYGNHQPYGGHGKPPCLDPSNGCDNQEGIDTSAERPHIAKVRSHQRELSERNIILRDGPASKSADQMCDNTKSETDLSSLRQQCEEKAKVAAMDKDEGFLIASDLSDDDEIVMPSEIDGDEVDWDHWDWEEDMDGVELASVQ</sequence>
<feature type="compositionally biased region" description="Basic residues" evidence="1">
    <location>
        <begin position="11"/>
        <end position="27"/>
    </location>
</feature>
<dbReference type="Proteomes" id="UP000288859">
    <property type="component" value="Unassembled WGS sequence"/>
</dbReference>
<feature type="region of interest" description="Disordered" evidence="1">
    <location>
        <begin position="1"/>
        <end position="27"/>
    </location>
</feature>
<evidence type="ECO:0000313" key="2">
    <source>
        <dbReference type="EMBL" id="RVX66682.1"/>
    </source>
</evidence>